<sequence length="274" mass="30143">MSGQPLVVGAVAYTPNVVPIWEGIRSYFQSSESPETQMDFVLYSNYGRLVDSLIAGHIDIAWNTNLAYVRAVLQTGGHCTALAQRDTDVDYTTVFVARPGSGMHAPEDIAGKRLALGSADSAHAAILPLYYLRRAGIAESDVHVIRFNTDIGKHGDTGRSELDAVDAVMAGEADVAAIGSSTWTAMGAEDLMADSLAEVWRTDGYCHCMFTALDTLPADRYQPWLDRLLAMSWDNPEHRTILELEGLRRWVPPLLDGYKPLFEAVEEQGIDPRW</sequence>
<dbReference type="Proteomes" id="UP000554965">
    <property type="component" value="Unassembled WGS sequence"/>
</dbReference>
<proteinExistence type="predicted"/>
<dbReference type="RefSeq" id="WP_186241551.1">
    <property type="nucleotide sequence ID" value="NZ_OCTY01000002.1"/>
</dbReference>
<dbReference type="PANTHER" id="PTHR35841">
    <property type="entry name" value="PHOSPHONATES-BINDING PERIPLASMIC PROTEIN"/>
    <property type="match status" value="1"/>
</dbReference>
<evidence type="ECO:0008006" key="3">
    <source>
        <dbReference type="Google" id="ProtNLM"/>
    </source>
</evidence>
<dbReference type="Gene3D" id="3.40.190.10">
    <property type="entry name" value="Periplasmic binding protein-like II"/>
    <property type="match status" value="2"/>
</dbReference>
<dbReference type="EMBL" id="OCTY01000002">
    <property type="protein sequence ID" value="SOJ53268.1"/>
    <property type="molecule type" value="Genomic_DNA"/>
</dbReference>
<evidence type="ECO:0000313" key="2">
    <source>
        <dbReference type="Proteomes" id="UP000554965"/>
    </source>
</evidence>
<dbReference type="SUPFAM" id="SSF53850">
    <property type="entry name" value="Periplasmic binding protein-like II"/>
    <property type="match status" value="1"/>
</dbReference>
<gene>
    <name evidence="1" type="ORF">MSIMFB_00769</name>
</gene>
<accession>A0A7Z7IIQ6</accession>
<reference evidence="1 2" key="1">
    <citation type="submission" date="2017-10" db="EMBL/GenBank/DDBJ databases">
        <authorList>
            <consortium name="Urmite Genomes"/>
        </authorList>
    </citation>
    <scope>NUCLEOTIDE SEQUENCE [LARGE SCALE GENOMIC DNA]</scope>
    <source>
        <strain evidence="1 2">FB-527</strain>
    </source>
</reference>
<evidence type="ECO:0000313" key="1">
    <source>
        <dbReference type="EMBL" id="SOJ53268.1"/>
    </source>
</evidence>
<organism evidence="1 2">
    <name type="scientific">Mycobacterium simulans</name>
    <dbReference type="NCBI Taxonomy" id="627089"/>
    <lineage>
        <taxon>Bacteria</taxon>
        <taxon>Bacillati</taxon>
        <taxon>Actinomycetota</taxon>
        <taxon>Actinomycetes</taxon>
        <taxon>Mycobacteriales</taxon>
        <taxon>Mycobacteriaceae</taxon>
        <taxon>Mycobacterium</taxon>
    </lineage>
</organism>
<keyword evidence="2" id="KW-1185">Reference proteome</keyword>
<comment type="caution">
    <text evidence="1">The sequence shown here is derived from an EMBL/GenBank/DDBJ whole genome shotgun (WGS) entry which is preliminary data.</text>
</comment>
<dbReference type="Pfam" id="PF12974">
    <property type="entry name" value="Phosphonate-bd"/>
    <property type="match status" value="1"/>
</dbReference>
<protein>
    <recommendedName>
        <fullName evidence="3">Phosphate ABC transporter substrate-binding protein</fullName>
    </recommendedName>
</protein>
<name>A0A7Z7IIQ6_9MYCO</name>
<dbReference type="PANTHER" id="PTHR35841:SF1">
    <property type="entry name" value="PHOSPHONATES-BINDING PERIPLASMIC PROTEIN"/>
    <property type="match status" value="1"/>
</dbReference>
<dbReference type="AlphaFoldDB" id="A0A7Z7IIQ6"/>